<keyword evidence="3" id="KW-1185">Reference proteome</keyword>
<feature type="transmembrane region" description="Helical" evidence="1">
    <location>
        <begin position="70"/>
        <end position="87"/>
    </location>
</feature>
<proteinExistence type="predicted"/>
<reference evidence="2 3" key="1">
    <citation type="submission" date="2021-07" db="EMBL/GenBank/DDBJ databases">
        <authorList>
            <person name="Kim M.K."/>
        </authorList>
    </citation>
    <scope>NUCLEOTIDE SEQUENCE [LARGE SCALE GENOMIC DNA]</scope>
    <source>
        <strain evidence="2 3">HLY7-15</strain>
    </source>
</reference>
<comment type="caution">
    <text evidence="2">The sequence shown here is derived from an EMBL/GenBank/DDBJ whole genome shotgun (WGS) entry which is preliminary data.</text>
</comment>
<feature type="transmembrane region" description="Helical" evidence="1">
    <location>
        <begin position="12"/>
        <end position="28"/>
    </location>
</feature>
<accession>A0ABS6X9W8</accession>
<feature type="transmembrane region" description="Helical" evidence="1">
    <location>
        <begin position="48"/>
        <end position="65"/>
    </location>
</feature>
<keyword evidence="1" id="KW-1133">Transmembrane helix</keyword>
<feature type="transmembrane region" description="Helical" evidence="1">
    <location>
        <begin position="129"/>
        <end position="150"/>
    </location>
</feature>
<dbReference type="Proteomes" id="UP000774935">
    <property type="component" value="Unassembled WGS sequence"/>
</dbReference>
<evidence type="ECO:0000313" key="3">
    <source>
        <dbReference type="Proteomes" id="UP000774935"/>
    </source>
</evidence>
<evidence type="ECO:0000313" key="2">
    <source>
        <dbReference type="EMBL" id="MBW3364778.1"/>
    </source>
</evidence>
<dbReference type="EMBL" id="JAHWXQ010000002">
    <property type="protein sequence ID" value="MBW3364778.1"/>
    <property type="molecule type" value="Genomic_DNA"/>
</dbReference>
<sequence>MRKVRLSGAEYFIFIMVVIHSIVGIYSFNYNPTFFEAYTSEDGYIENMTAFSLLLISIFFVFAAARNKGFVRFALAVVALVFIFGSGEEISWGQRLFSYQTPVELKEVNTQGEFNLHNMKVEGVKLNKLIFSTGMYSAIFIYFLGLPLLYNYSSAFRNWKFALMPVPKLVWGMLYLFSFMLPLFISHGKAWELQEFTFAIFLLSSYFYQQNPKFDEIVARHKANYSLAG</sequence>
<keyword evidence="1" id="KW-0472">Membrane</keyword>
<keyword evidence="1" id="KW-0812">Transmembrane</keyword>
<dbReference type="RefSeq" id="WP_199109333.1">
    <property type="nucleotide sequence ID" value="NZ_JAHWXQ010000002.1"/>
</dbReference>
<name>A0ABS6X9W8_9BACT</name>
<feature type="transmembrane region" description="Helical" evidence="1">
    <location>
        <begin position="162"/>
        <end position="185"/>
    </location>
</feature>
<protein>
    <submittedName>
        <fullName evidence="2">Uncharacterized protein</fullName>
    </submittedName>
</protein>
<gene>
    <name evidence="2" type="ORF">KYK27_06975</name>
</gene>
<evidence type="ECO:0000256" key="1">
    <source>
        <dbReference type="SAM" id="Phobius"/>
    </source>
</evidence>
<organism evidence="2 3">
    <name type="scientific">Pontibacter populi</name>
    <dbReference type="NCBI Taxonomy" id="890055"/>
    <lineage>
        <taxon>Bacteria</taxon>
        <taxon>Pseudomonadati</taxon>
        <taxon>Bacteroidota</taxon>
        <taxon>Cytophagia</taxon>
        <taxon>Cytophagales</taxon>
        <taxon>Hymenobacteraceae</taxon>
        <taxon>Pontibacter</taxon>
    </lineage>
</organism>